<dbReference type="InterPro" id="IPR001789">
    <property type="entry name" value="Sig_transdc_resp-reg_receiver"/>
</dbReference>
<dbReference type="Gene3D" id="3.40.50.2300">
    <property type="match status" value="1"/>
</dbReference>
<dbReference type="PANTHER" id="PTHR32071:SF17">
    <property type="entry name" value="TRANSCRIPTIONAL REGULATOR (NTRC FAMILY)"/>
    <property type="match status" value="1"/>
</dbReference>
<dbReference type="InterPro" id="IPR011006">
    <property type="entry name" value="CheY-like_superfamily"/>
</dbReference>
<dbReference type="SUPFAM" id="SSF52172">
    <property type="entry name" value="CheY-like"/>
    <property type="match status" value="1"/>
</dbReference>
<dbReference type="AlphaFoldDB" id="A0A1A8XVQ8"/>
<evidence type="ECO:0000256" key="4">
    <source>
        <dbReference type="ARBA" id="ARBA00023012"/>
    </source>
</evidence>
<dbReference type="SUPFAM" id="SSF46689">
    <property type="entry name" value="Homeodomain-like"/>
    <property type="match status" value="1"/>
</dbReference>
<dbReference type="GO" id="GO:0005524">
    <property type="term" value="F:ATP binding"/>
    <property type="evidence" value="ECO:0007669"/>
    <property type="project" value="UniProtKB-KW"/>
</dbReference>
<dbReference type="Gene3D" id="1.10.8.60">
    <property type="match status" value="1"/>
</dbReference>
<protein>
    <submittedName>
        <fullName evidence="10">Putative two component, sigma54 specific, transcriptional regulator, Fis family</fullName>
    </submittedName>
</protein>
<dbReference type="Gene3D" id="1.10.10.60">
    <property type="entry name" value="Homeodomain-like"/>
    <property type="match status" value="1"/>
</dbReference>
<dbReference type="Pfam" id="PF14532">
    <property type="entry name" value="Sigma54_activ_2"/>
    <property type="match status" value="1"/>
</dbReference>
<feature type="domain" description="Sigma-54 factor interaction" evidence="8">
    <location>
        <begin position="133"/>
        <end position="326"/>
    </location>
</feature>
<dbReference type="EMBL" id="FLQY01000213">
    <property type="protein sequence ID" value="SBT08821.1"/>
    <property type="molecule type" value="Genomic_DNA"/>
</dbReference>
<dbReference type="FunFam" id="3.40.50.2300:FF:000018">
    <property type="entry name" value="DNA-binding transcriptional regulator NtrC"/>
    <property type="match status" value="1"/>
</dbReference>
<feature type="modified residue" description="4-aspartylphosphate" evidence="7">
    <location>
        <position position="52"/>
    </location>
</feature>
<dbReference type="GO" id="GO:0043565">
    <property type="term" value="F:sequence-specific DNA binding"/>
    <property type="evidence" value="ECO:0007669"/>
    <property type="project" value="InterPro"/>
</dbReference>
<organism evidence="10 11">
    <name type="scientific">Candidatus Propionivibrio aalborgensis</name>
    <dbReference type="NCBI Taxonomy" id="1860101"/>
    <lineage>
        <taxon>Bacteria</taxon>
        <taxon>Pseudomonadati</taxon>
        <taxon>Pseudomonadota</taxon>
        <taxon>Betaproteobacteria</taxon>
        <taxon>Rhodocyclales</taxon>
        <taxon>Rhodocyclaceae</taxon>
        <taxon>Propionivibrio</taxon>
    </lineage>
</organism>
<keyword evidence="5" id="KW-0805">Transcription regulation</keyword>
<feature type="domain" description="Response regulatory" evidence="9">
    <location>
        <begin position="3"/>
        <end position="118"/>
    </location>
</feature>
<evidence type="ECO:0000313" key="10">
    <source>
        <dbReference type="EMBL" id="SBT08821.1"/>
    </source>
</evidence>
<evidence type="ECO:0000256" key="6">
    <source>
        <dbReference type="ARBA" id="ARBA00023163"/>
    </source>
</evidence>
<keyword evidence="4" id="KW-0902">Two-component regulatory system</keyword>
<reference evidence="10 11" key="1">
    <citation type="submission" date="2016-06" db="EMBL/GenBank/DDBJ databases">
        <authorList>
            <person name="Kjaerup R.B."/>
            <person name="Dalgaard T.S."/>
            <person name="Juul-Madsen H.R."/>
        </authorList>
    </citation>
    <scope>NUCLEOTIDE SEQUENCE [LARGE SCALE GENOMIC DNA]</scope>
    <source>
        <strain evidence="10">2</strain>
    </source>
</reference>
<evidence type="ECO:0000313" key="11">
    <source>
        <dbReference type="Proteomes" id="UP000199600"/>
    </source>
</evidence>
<dbReference type="InterPro" id="IPR027417">
    <property type="entry name" value="P-loop_NTPase"/>
</dbReference>
<dbReference type="GO" id="GO:0000160">
    <property type="term" value="P:phosphorelay signal transduction system"/>
    <property type="evidence" value="ECO:0007669"/>
    <property type="project" value="UniProtKB-KW"/>
</dbReference>
<evidence type="ECO:0000259" key="8">
    <source>
        <dbReference type="PROSITE" id="PS50045"/>
    </source>
</evidence>
<keyword evidence="1 7" id="KW-0597">Phosphoprotein</keyword>
<dbReference type="CDD" id="cd17550">
    <property type="entry name" value="REC_NtrX-like"/>
    <property type="match status" value="1"/>
</dbReference>
<sequence length="419" mass="46131">MAQILVVDDEMGIRELLSEILADEGHTVLLAENAAAARNSRSEKRPDLVLLDIWMPDTDGISLLKEWSSAGLLTMPVVMMSGHGTIDSAVEATRVGAIDFLEKPIALQKLLATVKKALKHDVSPQLPPLTLDAFARSPLLKDLKKRLEQTAAKTSLLLLKNASGSIAEICARTLHTPKTPWLDLSASSEPLTQEMLANAAGGILFLADLSVLGKLQQKNLVYALERLEKYNLQLVAASARPLSSLIENGWDPALVTRLSEVWVSLPQLSMHTDDVPEISTLVLSHLIARNEVPSRSFSSGALNALRLHHWQGEWAELLATIKNLALSALDDDISVDDVDSILLREARDAPEAPPALPLFNQPLREAREAFERLYFEHYLKSEGGNMARVADRTGLERTHLYRKLKQLGLNLGRRGEDTE</sequence>
<dbReference type="GO" id="GO:0006355">
    <property type="term" value="P:regulation of DNA-templated transcription"/>
    <property type="evidence" value="ECO:0007669"/>
    <property type="project" value="InterPro"/>
</dbReference>
<dbReference type="SMART" id="SM00448">
    <property type="entry name" value="REC"/>
    <property type="match status" value="1"/>
</dbReference>
<evidence type="ECO:0000256" key="2">
    <source>
        <dbReference type="ARBA" id="ARBA00022741"/>
    </source>
</evidence>
<dbReference type="PROSITE" id="PS50110">
    <property type="entry name" value="RESPONSE_REGULATORY"/>
    <property type="match status" value="1"/>
</dbReference>
<dbReference type="PROSITE" id="PS50045">
    <property type="entry name" value="SIGMA54_INTERACT_4"/>
    <property type="match status" value="1"/>
</dbReference>
<dbReference type="Proteomes" id="UP000199600">
    <property type="component" value="Unassembled WGS sequence"/>
</dbReference>
<keyword evidence="6" id="KW-0804">Transcription</keyword>
<evidence type="ECO:0000256" key="5">
    <source>
        <dbReference type="ARBA" id="ARBA00023015"/>
    </source>
</evidence>
<name>A0A1A8XVQ8_9RHOO</name>
<dbReference type="InterPro" id="IPR002078">
    <property type="entry name" value="Sigma_54_int"/>
</dbReference>
<keyword evidence="11" id="KW-1185">Reference proteome</keyword>
<dbReference type="Pfam" id="PF00072">
    <property type="entry name" value="Response_reg"/>
    <property type="match status" value="1"/>
</dbReference>
<dbReference type="InterPro" id="IPR009057">
    <property type="entry name" value="Homeodomain-like_sf"/>
</dbReference>
<dbReference type="RefSeq" id="WP_186411379.1">
    <property type="nucleotide sequence ID" value="NZ_FLQY01000213.1"/>
</dbReference>
<gene>
    <name evidence="10" type="ORF">PROAA_2900005</name>
</gene>
<keyword evidence="2" id="KW-0547">Nucleotide-binding</keyword>
<dbReference type="SUPFAM" id="SSF52540">
    <property type="entry name" value="P-loop containing nucleoside triphosphate hydrolases"/>
    <property type="match status" value="1"/>
</dbReference>
<proteinExistence type="predicted"/>
<dbReference type="PANTHER" id="PTHR32071">
    <property type="entry name" value="TRANSCRIPTIONAL REGULATORY PROTEIN"/>
    <property type="match status" value="1"/>
</dbReference>
<dbReference type="InterPro" id="IPR002197">
    <property type="entry name" value="HTH_Fis"/>
</dbReference>
<dbReference type="Pfam" id="PF02954">
    <property type="entry name" value="HTH_8"/>
    <property type="match status" value="1"/>
</dbReference>
<dbReference type="Gene3D" id="3.40.50.300">
    <property type="entry name" value="P-loop containing nucleotide triphosphate hydrolases"/>
    <property type="match status" value="1"/>
</dbReference>
<evidence type="ECO:0000256" key="3">
    <source>
        <dbReference type="ARBA" id="ARBA00022840"/>
    </source>
</evidence>
<evidence type="ECO:0000259" key="9">
    <source>
        <dbReference type="PROSITE" id="PS50110"/>
    </source>
</evidence>
<keyword evidence="3" id="KW-0067">ATP-binding</keyword>
<accession>A0A1A8XVQ8</accession>
<evidence type="ECO:0000256" key="7">
    <source>
        <dbReference type="PROSITE-ProRule" id="PRU00169"/>
    </source>
</evidence>
<evidence type="ECO:0000256" key="1">
    <source>
        <dbReference type="ARBA" id="ARBA00022553"/>
    </source>
</evidence>